<dbReference type="Pfam" id="PF14559">
    <property type="entry name" value="TPR_19"/>
    <property type="match status" value="2"/>
</dbReference>
<dbReference type="Proteomes" id="UP000779507">
    <property type="component" value="Unassembled WGS sequence"/>
</dbReference>
<keyword evidence="1" id="KW-0802">TPR repeat</keyword>
<dbReference type="Pfam" id="PF13432">
    <property type="entry name" value="TPR_16"/>
    <property type="match status" value="2"/>
</dbReference>
<feature type="region of interest" description="Disordered" evidence="2">
    <location>
        <begin position="22"/>
        <end position="45"/>
    </location>
</feature>
<dbReference type="SMART" id="SM00028">
    <property type="entry name" value="TPR"/>
    <property type="match status" value="10"/>
</dbReference>
<dbReference type="InterPro" id="IPR019734">
    <property type="entry name" value="TPR_rpt"/>
</dbReference>
<protein>
    <submittedName>
        <fullName evidence="4">Tetratricopeptide (TPR) repeat protein</fullName>
    </submittedName>
</protein>
<evidence type="ECO:0000313" key="5">
    <source>
        <dbReference type="Proteomes" id="UP000779507"/>
    </source>
</evidence>
<evidence type="ECO:0000256" key="1">
    <source>
        <dbReference type="PROSITE-ProRule" id="PRU00339"/>
    </source>
</evidence>
<proteinExistence type="predicted"/>
<dbReference type="Gene3D" id="1.25.40.10">
    <property type="entry name" value="Tetratricopeptide repeat domain"/>
    <property type="match status" value="2"/>
</dbReference>
<feature type="chain" id="PRO_5045264463" evidence="3">
    <location>
        <begin position="18"/>
        <end position="609"/>
    </location>
</feature>
<evidence type="ECO:0000256" key="3">
    <source>
        <dbReference type="SAM" id="SignalP"/>
    </source>
</evidence>
<dbReference type="RefSeq" id="WP_173808746.1">
    <property type="nucleotide sequence ID" value="NZ_JABSNP010000003.1"/>
</dbReference>
<dbReference type="PANTHER" id="PTHR12558">
    <property type="entry name" value="CELL DIVISION CYCLE 16,23,27"/>
    <property type="match status" value="1"/>
</dbReference>
<dbReference type="PROSITE" id="PS50005">
    <property type="entry name" value="TPR"/>
    <property type="match status" value="3"/>
</dbReference>
<reference evidence="4 5" key="1">
    <citation type="submission" date="2020-05" db="EMBL/GenBank/DDBJ databases">
        <title>Genomic Encyclopedia of Type Strains, Phase IV (KMG-V): Genome sequencing to study the core and pangenomes of soil and plant-associated prokaryotes.</title>
        <authorList>
            <person name="Whitman W."/>
        </authorList>
    </citation>
    <scope>NUCLEOTIDE SEQUENCE [LARGE SCALE GENOMIC DNA]</scope>
    <source>
        <strain evidence="4 5">9A</strain>
    </source>
</reference>
<feature type="repeat" description="TPR" evidence="1">
    <location>
        <begin position="77"/>
        <end position="110"/>
    </location>
</feature>
<dbReference type="EMBL" id="JABSNP010000003">
    <property type="protein sequence ID" value="NRT17973.1"/>
    <property type="molecule type" value="Genomic_DNA"/>
</dbReference>
<evidence type="ECO:0000256" key="2">
    <source>
        <dbReference type="SAM" id="MobiDB-lite"/>
    </source>
</evidence>
<feature type="signal peptide" evidence="3">
    <location>
        <begin position="1"/>
        <end position="17"/>
    </location>
</feature>
<organism evidence="4 5">
    <name type="scientific">Hymenobacter caeli</name>
    <dbReference type="NCBI Taxonomy" id="2735894"/>
    <lineage>
        <taxon>Bacteria</taxon>
        <taxon>Pseudomonadati</taxon>
        <taxon>Bacteroidota</taxon>
        <taxon>Cytophagia</taxon>
        <taxon>Cytophagales</taxon>
        <taxon>Hymenobacteraceae</taxon>
        <taxon>Hymenobacter</taxon>
    </lineage>
</organism>
<dbReference type="Pfam" id="PF13181">
    <property type="entry name" value="TPR_8"/>
    <property type="match status" value="2"/>
</dbReference>
<dbReference type="SUPFAM" id="SSF48452">
    <property type="entry name" value="TPR-like"/>
    <property type="match status" value="3"/>
</dbReference>
<evidence type="ECO:0000313" key="4">
    <source>
        <dbReference type="EMBL" id="NRT17973.1"/>
    </source>
</evidence>
<dbReference type="Gene3D" id="1.25.40.1040">
    <property type="match status" value="1"/>
</dbReference>
<feature type="repeat" description="TPR" evidence="1">
    <location>
        <begin position="561"/>
        <end position="594"/>
    </location>
</feature>
<gene>
    <name evidence="4" type="ORF">HNP98_000784</name>
</gene>
<keyword evidence="5" id="KW-1185">Reference proteome</keyword>
<feature type="repeat" description="TPR" evidence="1">
    <location>
        <begin position="459"/>
        <end position="492"/>
    </location>
</feature>
<sequence>MRAALVGLILLLLPAWAAPAQSRADSVDPPGRSHSSLSRQERRAIAKEQREANKTLVATQARQAAAPPLSERDREMSEALFVDGVKYVLLEDYPKALDRLGKAYAFSPTNAALNYKIAEASLLSGNLRDATSYATAAVRLDPKNAYYYLLLAQAQATQKQYDAATHTYAALVKEVPNSGGYLFNLTDLYLAQGKLPEALSTLAQAEQQFGASDEVSFKKQQIYLKQNKLDLALAEGEKLMAANPDQPRYVLAQAELYGANNRVPDAIRLGQQALKLDPGNAAAHLLLADAYRQQKNVDASEKEVRQAFDSPALDIDNAVRILANYVKQLPNPALNGLALDLAAATVRNHPKEAKAYTVAGDVQTLTERKREARDSYLKALKYDNSHFQVWQQVVLLDAELSQNDSLLVHSDRALELFPNQAPLWFFNGTGLLLKKQPQRAVAALEHGRKLAADTPELLAQFDSQLGDAYHALKDYEKSDAAYDAALALDANNWPVLNNYSYYLALRGQKLDKAREMAARVVKQFPARDTYLDTYAWVLYKQKDYAGARTALETALKTTKDASVLEHYGDVLYQLGDHDQALAAWQRARKAGPGASEFLDRKIRDHKLYE</sequence>
<dbReference type="PANTHER" id="PTHR12558:SF42">
    <property type="entry name" value="ANAPHASE-PROMOTING COMPLEX SUBUNIT 7"/>
    <property type="match status" value="1"/>
</dbReference>
<accession>A0ABX2FMC3</accession>
<name>A0ABX2FMC3_9BACT</name>
<comment type="caution">
    <text evidence="4">The sequence shown here is derived from an EMBL/GenBank/DDBJ whole genome shotgun (WGS) entry which is preliminary data.</text>
</comment>
<dbReference type="InterPro" id="IPR011990">
    <property type="entry name" value="TPR-like_helical_dom_sf"/>
</dbReference>
<keyword evidence="3" id="KW-0732">Signal</keyword>